<proteinExistence type="predicted"/>
<dbReference type="OrthoDB" id="5547068at2759"/>
<dbReference type="SUPFAM" id="SSF101908">
    <property type="entry name" value="Putative isomerase YbhE"/>
    <property type="match status" value="1"/>
</dbReference>
<protein>
    <recommendedName>
        <fullName evidence="4">Anaphase-promoting complex subunit 4 WD40 domain-containing protein</fullName>
    </recommendedName>
</protein>
<reference evidence="3" key="2">
    <citation type="submission" date="2009-11" db="EMBL/GenBank/DDBJ databases">
        <title>The Genome Sequence of Allomyces macrogynus strain ATCC 38327.</title>
        <authorList>
            <consortium name="The Broad Institute Genome Sequencing Platform"/>
            <person name="Russ C."/>
            <person name="Cuomo C."/>
            <person name="Shea T."/>
            <person name="Young S.K."/>
            <person name="Zeng Q."/>
            <person name="Koehrsen M."/>
            <person name="Haas B."/>
            <person name="Borodovsky M."/>
            <person name="Guigo R."/>
            <person name="Alvarado L."/>
            <person name="Berlin A."/>
            <person name="Borenstein D."/>
            <person name="Chen Z."/>
            <person name="Engels R."/>
            <person name="Freedman E."/>
            <person name="Gellesch M."/>
            <person name="Goldberg J."/>
            <person name="Griggs A."/>
            <person name="Gujja S."/>
            <person name="Heiman D."/>
            <person name="Hepburn T."/>
            <person name="Howarth C."/>
            <person name="Jen D."/>
            <person name="Larson L."/>
            <person name="Lewis B."/>
            <person name="Mehta T."/>
            <person name="Park D."/>
            <person name="Pearson M."/>
            <person name="Roberts A."/>
            <person name="Saif S."/>
            <person name="Shenoy N."/>
            <person name="Sisk P."/>
            <person name="Stolte C."/>
            <person name="Sykes S."/>
            <person name="Walk T."/>
            <person name="White J."/>
            <person name="Yandava C."/>
            <person name="Burger G."/>
            <person name="Gray M.W."/>
            <person name="Holland P.W.H."/>
            <person name="King N."/>
            <person name="Lang F.B.F."/>
            <person name="Roger A.J."/>
            <person name="Ruiz-Trillo I."/>
            <person name="Lander E."/>
            <person name="Nusbaum C."/>
        </authorList>
    </citation>
    <scope>NUCLEOTIDE SEQUENCE [LARGE SCALE GENOMIC DNA]</scope>
    <source>
        <strain evidence="3">ATCC 38327</strain>
    </source>
</reference>
<gene>
    <name evidence="2" type="ORF">AMAG_08653</name>
</gene>
<dbReference type="PROSITE" id="PS50082">
    <property type="entry name" value="WD_REPEATS_2"/>
    <property type="match status" value="1"/>
</dbReference>
<keyword evidence="1" id="KW-0853">WD repeat</keyword>
<dbReference type="VEuPathDB" id="FungiDB:AMAG_08653"/>
<evidence type="ECO:0008006" key="4">
    <source>
        <dbReference type="Google" id="ProtNLM"/>
    </source>
</evidence>
<sequence>MYGNGKKKPPATHIVGTWADHTSGSVELWSISADGTQQIVSVPVDSDTLAVTAVPTPTGASLLASSHADGTVRVWSSKLAGLVDQTTPHTMPESGLVVPAVVLTVPPNRSELVSIGLDGSVAVVDVVARQHAVYGKEPASAIPFEVVGAHWKSPHELLAVCETGHIYRLDQRDDYNPDCIFVPNRAALQATVTCSAYYAPSQTVYVGTDVGLLGWVHLTHADPQLELSSAVTTPRGAIHALMQVPGLPDVVAAACGNATVAVFDFTHGTVVDVVAKDAAGPEELLALAEVPRRLGAVAVASDAGGVYVLALDED</sequence>
<dbReference type="InterPro" id="IPR001680">
    <property type="entry name" value="WD40_rpt"/>
</dbReference>
<accession>A0A0L0SME2</accession>
<feature type="repeat" description="WD" evidence="1">
    <location>
        <begin position="44"/>
        <end position="76"/>
    </location>
</feature>
<dbReference type="EMBL" id="GG745342">
    <property type="protein sequence ID" value="KNE63540.1"/>
    <property type="molecule type" value="Genomic_DNA"/>
</dbReference>
<reference evidence="2 3" key="1">
    <citation type="submission" date="2009-11" db="EMBL/GenBank/DDBJ databases">
        <title>Annotation of Allomyces macrogynus ATCC 38327.</title>
        <authorList>
            <consortium name="The Broad Institute Genome Sequencing Platform"/>
            <person name="Russ C."/>
            <person name="Cuomo C."/>
            <person name="Burger G."/>
            <person name="Gray M.W."/>
            <person name="Holland P.W.H."/>
            <person name="King N."/>
            <person name="Lang F.B.F."/>
            <person name="Roger A.J."/>
            <person name="Ruiz-Trillo I."/>
            <person name="Young S.K."/>
            <person name="Zeng Q."/>
            <person name="Gargeya S."/>
            <person name="Fitzgerald M."/>
            <person name="Haas B."/>
            <person name="Abouelleil A."/>
            <person name="Alvarado L."/>
            <person name="Arachchi H.M."/>
            <person name="Berlin A."/>
            <person name="Chapman S.B."/>
            <person name="Gearin G."/>
            <person name="Goldberg J."/>
            <person name="Griggs A."/>
            <person name="Gujja S."/>
            <person name="Hansen M."/>
            <person name="Heiman D."/>
            <person name="Howarth C."/>
            <person name="Larimer J."/>
            <person name="Lui A."/>
            <person name="MacDonald P.J.P."/>
            <person name="McCowen C."/>
            <person name="Montmayeur A."/>
            <person name="Murphy C."/>
            <person name="Neiman D."/>
            <person name="Pearson M."/>
            <person name="Priest M."/>
            <person name="Roberts A."/>
            <person name="Saif S."/>
            <person name="Shea T."/>
            <person name="Sisk P."/>
            <person name="Stolte C."/>
            <person name="Sykes S."/>
            <person name="Wortman J."/>
            <person name="Nusbaum C."/>
            <person name="Birren B."/>
        </authorList>
    </citation>
    <scope>NUCLEOTIDE SEQUENCE [LARGE SCALE GENOMIC DNA]</scope>
    <source>
        <strain evidence="2 3">ATCC 38327</strain>
    </source>
</reference>
<organism evidence="2 3">
    <name type="scientific">Allomyces macrogynus (strain ATCC 38327)</name>
    <name type="common">Allomyces javanicus var. macrogynus</name>
    <dbReference type="NCBI Taxonomy" id="578462"/>
    <lineage>
        <taxon>Eukaryota</taxon>
        <taxon>Fungi</taxon>
        <taxon>Fungi incertae sedis</taxon>
        <taxon>Blastocladiomycota</taxon>
        <taxon>Blastocladiomycetes</taxon>
        <taxon>Blastocladiales</taxon>
        <taxon>Blastocladiaceae</taxon>
        <taxon>Allomyces</taxon>
    </lineage>
</organism>
<dbReference type="Proteomes" id="UP000054350">
    <property type="component" value="Unassembled WGS sequence"/>
</dbReference>
<dbReference type="Gene3D" id="2.130.10.10">
    <property type="entry name" value="YVTN repeat-like/Quinoprotein amine dehydrogenase"/>
    <property type="match status" value="1"/>
</dbReference>
<evidence type="ECO:0000313" key="2">
    <source>
        <dbReference type="EMBL" id="KNE63540.1"/>
    </source>
</evidence>
<dbReference type="InterPro" id="IPR015943">
    <property type="entry name" value="WD40/YVTN_repeat-like_dom_sf"/>
</dbReference>
<evidence type="ECO:0000256" key="1">
    <source>
        <dbReference type="PROSITE-ProRule" id="PRU00221"/>
    </source>
</evidence>
<evidence type="ECO:0000313" key="3">
    <source>
        <dbReference type="Proteomes" id="UP000054350"/>
    </source>
</evidence>
<name>A0A0L0SME2_ALLM3</name>
<keyword evidence="3" id="KW-1185">Reference proteome</keyword>
<dbReference type="AlphaFoldDB" id="A0A0L0SME2"/>